<organism evidence="2 3">
    <name type="scientific">Mycobacterium phage Blue7</name>
    <dbReference type="NCBI Taxonomy" id="1089117"/>
    <lineage>
        <taxon>Viruses</taxon>
        <taxon>Duplodnaviria</taxon>
        <taxon>Heunggongvirae</taxon>
        <taxon>Uroviricota</taxon>
        <taxon>Caudoviricetes</taxon>
        <taxon>Gladiatorvirus</taxon>
        <taxon>Gladiatorvirus hammer</taxon>
    </lineage>
</organism>
<feature type="transmembrane region" description="Helical" evidence="1">
    <location>
        <begin position="42"/>
        <end position="64"/>
    </location>
</feature>
<proteinExistence type="predicted"/>
<gene>
    <name evidence="2" type="primary">71</name>
    <name evidence="2" type="ORF">BLUE7_71</name>
</gene>
<evidence type="ECO:0000313" key="2">
    <source>
        <dbReference type="EMBL" id="AER48256.1"/>
    </source>
</evidence>
<dbReference type="EMBL" id="JN698999">
    <property type="protein sequence ID" value="AER48256.1"/>
    <property type="molecule type" value="Genomic_DNA"/>
</dbReference>
<dbReference type="OrthoDB" id="27644at10239"/>
<keyword evidence="1" id="KW-1133">Transmembrane helix</keyword>
<dbReference type="RefSeq" id="YP_009014559.1">
    <property type="nucleotide sequence ID" value="NC_023713.1"/>
</dbReference>
<dbReference type="InterPro" id="IPR019396">
    <property type="entry name" value="TM_Fragile-X-F-assoc"/>
</dbReference>
<dbReference type="KEGG" id="vg:18562399"/>
<evidence type="ECO:0000313" key="3">
    <source>
        <dbReference type="Proteomes" id="UP000007316"/>
    </source>
</evidence>
<dbReference type="Proteomes" id="UP000007316">
    <property type="component" value="Segment"/>
</dbReference>
<keyword evidence="1" id="KW-0812">Transmembrane</keyword>
<name>G8I6B2_9CAUD</name>
<keyword evidence="1" id="KW-0472">Membrane</keyword>
<protein>
    <recommendedName>
        <fullName evidence="4">Transmembrane protein</fullName>
    </recommendedName>
</protein>
<accession>G8I6B2</accession>
<feature type="transmembrane region" description="Helical" evidence="1">
    <location>
        <begin position="12"/>
        <end position="36"/>
    </location>
</feature>
<reference evidence="2 3" key="1">
    <citation type="journal article" date="2012" name="J. Virol.">
        <title>Complete Genome Sequences of 138 Mycobacteriophages.</title>
        <authorList>
            <consortium name="the Science Education Alliance Phage Hunters Advancing Genomics and Evolutionary Science Program"/>
            <consortium name="the KwaZulu-Natal Research Institute for Tuberculosis and HIV Mycobacterial Genetics Course Students"/>
            <consortium name="the Phage Hunters Integrating Research and Education Program"/>
            <person name="Hatfull G.F."/>
        </authorList>
    </citation>
    <scope>NUCLEOTIDE SEQUENCE [LARGE SCALE GENOMIC DNA]</scope>
</reference>
<evidence type="ECO:0000256" key="1">
    <source>
        <dbReference type="SAM" id="Phobius"/>
    </source>
</evidence>
<dbReference type="GeneID" id="18562399"/>
<dbReference type="Pfam" id="PF10269">
    <property type="entry name" value="Tmemb_185A"/>
    <property type="match status" value="1"/>
</dbReference>
<sequence length="68" mass="7442">MTPTTESSAMQIGIGTILFIVFLTLKLTDTIDWSWWWISAPLWIPAGIVAAAYGLAALLTYAAIKLDK</sequence>
<evidence type="ECO:0008006" key="4">
    <source>
        <dbReference type="Google" id="ProtNLM"/>
    </source>
</evidence>